<feature type="transmembrane region" description="Helical" evidence="1">
    <location>
        <begin position="21"/>
        <end position="42"/>
    </location>
</feature>
<evidence type="ECO:0000256" key="1">
    <source>
        <dbReference type="SAM" id="Phobius"/>
    </source>
</evidence>
<keyword evidence="1" id="KW-1133">Transmembrane helix</keyword>
<keyword evidence="1" id="KW-0472">Membrane</keyword>
<dbReference type="Proteomes" id="UP000198862">
    <property type="component" value="Unassembled WGS sequence"/>
</dbReference>
<organism evidence="2 3">
    <name type="scientific">Pseudoalteromonas denitrificans DSM 6059</name>
    <dbReference type="NCBI Taxonomy" id="1123010"/>
    <lineage>
        <taxon>Bacteria</taxon>
        <taxon>Pseudomonadati</taxon>
        <taxon>Pseudomonadota</taxon>
        <taxon>Gammaproteobacteria</taxon>
        <taxon>Alteromonadales</taxon>
        <taxon>Pseudoalteromonadaceae</taxon>
        <taxon>Pseudoalteromonas</taxon>
    </lineage>
</organism>
<feature type="transmembrane region" description="Helical" evidence="1">
    <location>
        <begin position="109"/>
        <end position="125"/>
    </location>
</feature>
<proteinExistence type="predicted"/>
<protein>
    <submittedName>
        <fullName evidence="2">DoxX-like family protein</fullName>
    </submittedName>
</protein>
<reference evidence="2 3" key="1">
    <citation type="submission" date="2016-10" db="EMBL/GenBank/DDBJ databases">
        <authorList>
            <person name="de Groot N.N."/>
        </authorList>
    </citation>
    <scope>NUCLEOTIDE SEQUENCE [LARGE SCALE GENOMIC DNA]</scope>
    <source>
        <strain evidence="2 3">DSM 6059</strain>
    </source>
</reference>
<dbReference type="AlphaFoldDB" id="A0A1I1MM58"/>
<evidence type="ECO:0000313" key="2">
    <source>
        <dbReference type="EMBL" id="SFC86594.1"/>
    </source>
</evidence>
<dbReference type="Pfam" id="PF13781">
    <property type="entry name" value="DoxX_3"/>
    <property type="match status" value="1"/>
</dbReference>
<feature type="transmembrane region" description="Helical" evidence="1">
    <location>
        <begin position="78"/>
        <end position="97"/>
    </location>
</feature>
<dbReference type="EMBL" id="FOLO01000020">
    <property type="protein sequence ID" value="SFC86594.1"/>
    <property type="molecule type" value="Genomic_DNA"/>
</dbReference>
<keyword evidence="1" id="KW-0812">Transmembrane</keyword>
<dbReference type="STRING" id="1123010.SAMN02745724_02762"/>
<accession>A0A1I1MM58</accession>
<dbReference type="OrthoDB" id="9776313at2"/>
<gene>
    <name evidence="2" type="ORF">SAMN02745724_02762</name>
</gene>
<sequence>MKVALLTDINLYKAAKYSLSFLWIFTGATSIFFNPEVGYEILSKSKMTGLFADIAVYGGGVLDIALGLWLLTRIKIKLCCLFQISLIVFYTLLLTLIDGSFWLHPFGPITKNIPILILIFIVMVNENKIA</sequence>
<keyword evidence="3" id="KW-1185">Reference proteome</keyword>
<evidence type="ECO:0000313" key="3">
    <source>
        <dbReference type="Proteomes" id="UP000198862"/>
    </source>
</evidence>
<name>A0A1I1MM58_9GAMM</name>
<dbReference type="InterPro" id="IPR025695">
    <property type="entry name" value="DoxX-like"/>
</dbReference>
<feature type="transmembrane region" description="Helical" evidence="1">
    <location>
        <begin position="54"/>
        <end position="71"/>
    </location>
</feature>